<protein>
    <submittedName>
        <fullName evidence="2">Uncharacterized protein</fullName>
    </submittedName>
</protein>
<dbReference type="AlphaFoldDB" id="A0AAD4K9K2"/>
<evidence type="ECO:0000313" key="3">
    <source>
        <dbReference type="Proteomes" id="UP001200034"/>
    </source>
</evidence>
<sequence>MSSGMEQDAFDCDMEFECYDEQLATPQMMEFIQPLAGNWAGRQRAALSECEDEGISMVPHFSMDSLNDDQLDMNDIDVRNNNHRNGLHGFPAFLDPIYADQGRLHKRDRRSDLAAQSRKSGGKGDFGPPNKKRKLNGDCYDC</sequence>
<comment type="caution">
    <text evidence="2">The sequence shown here is derived from an EMBL/GenBank/DDBJ whole genome shotgun (WGS) entry which is preliminary data.</text>
</comment>
<evidence type="ECO:0000313" key="2">
    <source>
        <dbReference type="EMBL" id="KAH8386896.1"/>
    </source>
</evidence>
<proteinExistence type="predicted"/>
<dbReference type="Proteomes" id="UP001200034">
    <property type="component" value="Unassembled WGS sequence"/>
</dbReference>
<dbReference type="EMBL" id="JAJJHW010000095">
    <property type="protein sequence ID" value="KAH8386896.1"/>
    <property type="molecule type" value="Genomic_DNA"/>
</dbReference>
<evidence type="ECO:0000256" key="1">
    <source>
        <dbReference type="SAM" id="MobiDB-lite"/>
    </source>
</evidence>
<keyword evidence="3" id="KW-1185">Reference proteome</keyword>
<reference evidence="2" key="1">
    <citation type="journal article" date="2021" name="Mol. Ecol. Resour.">
        <title>Phylogenomic analyses of the genus Drosophila reveals genomic signals of climate adaptation.</title>
        <authorList>
            <person name="Li F."/>
            <person name="Rane R.V."/>
            <person name="Luria V."/>
            <person name="Xiong Z."/>
            <person name="Chen J."/>
            <person name="Li Z."/>
            <person name="Catullo R.A."/>
            <person name="Griffin P.C."/>
            <person name="Schiffer M."/>
            <person name="Pearce S."/>
            <person name="Lee S.F."/>
            <person name="McElroy K."/>
            <person name="Stocker A."/>
            <person name="Shirriffs J."/>
            <person name="Cockerell F."/>
            <person name="Coppin C."/>
            <person name="Sgro C.M."/>
            <person name="Karger A."/>
            <person name="Cain J.W."/>
            <person name="Weber J.A."/>
            <person name="Santpere G."/>
            <person name="Kirschner M.W."/>
            <person name="Hoffmann A.A."/>
            <person name="Oakeshott J.G."/>
            <person name="Zhang G."/>
        </authorList>
    </citation>
    <scope>NUCLEOTIDE SEQUENCE</scope>
    <source>
        <strain evidence="2">BGI-SZ-2011g</strain>
    </source>
</reference>
<feature type="region of interest" description="Disordered" evidence="1">
    <location>
        <begin position="105"/>
        <end position="142"/>
    </location>
</feature>
<organism evidence="2 3">
    <name type="scientific">Drosophila rubida</name>
    <dbReference type="NCBI Taxonomy" id="30044"/>
    <lineage>
        <taxon>Eukaryota</taxon>
        <taxon>Metazoa</taxon>
        <taxon>Ecdysozoa</taxon>
        <taxon>Arthropoda</taxon>
        <taxon>Hexapoda</taxon>
        <taxon>Insecta</taxon>
        <taxon>Pterygota</taxon>
        <taxon>Neoptera</taxon>
        <taxon>Endopterygota</taxon>
        <taxon>Diptera</taxon>
        <taxon>Brachycera</taxon>
        <taxon>Muscomorpha</taxon>
        <taxon>Ephydroidea</taxon>
        <taxon>Drosophilidae</taxon>
        <taxon>Drosophila</taxon>
    </lineage>
</organism>
<accession>A0AAD4K9K2</accession>
<name>A0AAD4K9K2_9MUSC</name>
<gene>
    <name evidence="2" type="ORF">KR093_003331</name>
</gene>